<dbReference type="EMBL" id="GBXM01053681">
    <property type="protein sequence ID" value="JAH54896.1"/>
    <property type="molecule type" value="Transcribed_RNA"/>
</dbReference>
<evidence type="ECO:0000313" key="1">
    <source>
        <dbReference type="EMBL" id="JAH54896.1"/>
    </source>
</evidence>
<name>A0A0E9TMS4_ANGAN</name>
<proteinExistence type="predicted"/>
<sequence length="18" mass="2006">MHWGLQAAQINLGAVFFC</sequence>
<organism evidence="1">
    <name type="scientific">Anguilla anguilla</name>
    <name type="common">European freshwater eel</name>
    <name type="synonym">Muraena anguilla</name>
    <dbReference type="NCBI Taxonomy" id="7936"/>
    <lineage>
        <taxon>Eukaryota</taxon>
        <taxon>Metazoa</taxon>
        <taxon>Chordata</taxon>
        <taxon>Craniata</taxon>
        <taxon>Vertebrata</taxon>
        <taxon>Euteleostomi</taxon>
        <taxon>Actinopterygii</taxon>
        <taxon>Neopterygii</taxon>
        <taxon>Teleostei</taxon>
        <taxon>Anguilliformes</taxon>
        <taxon>Anguillidae</taxon>
        <taxon>Anguilla</taxon>
    </lineage>
</organism>
<dbReference type="AlphaFoldDB" id="A0A0E9TMS4"/>
<reference evidence="1" key="2">
    <citation type="journal article" date="2015" name="Fish Shellfish Immunol.">
        <title>Early steps in the European eel (Anguilla anguilla)-Vibrio vulnificus interaction in the gills: Role of the RtxA13 toxin.</title>
        <authorList>
            <person name="Callol A."/>
            <person name="Pajuelo D."/>
            <person name="Ebbesson L."/>
            <person name="Teles M."/>
            <person name="MacKenzie S."/>
            <person name="Amaro C."/>
        </authorList>
    </citation>
    <scope>NUCLEOTIDE SEQUENCE</scope>
</reference>
<accession>A0A0E9TMS4</accession>
<protein>
    <submittedName>
        <fullName evidence="1">Uncharacterized protein</fullName>
    </submittedName>
</protein>
<reference evidence="1" key="1">
    <citation type="submission" date="2014-11" db="EMBL/GenBank/DDBJ databases">
        <authorList>
            <person name="Amaro Gonzalez C."/>
        </authorList>
    </citation>
    <scope>NUCLEOTIDE SEQUENCE</scope>
</reference>